<organism evidence="1 2">
    <name type="scientific">Parabacteroides chinchillae</name>
    <dbReference type="NCBI Taxonomy" id="871327"/>
    <lineage>
        <taxon>Bacteria</taxon>
        <taxon>Pseudomonadati</taxon>
        <taxon>Bacteroidota</taxon>
        <taxon>Bacteroidia</taxon>
        <taxon>Bacteroidales</taxon>
        <taxon>Tannerellaceae</taxon>
        <taxon>Parabacteroides</taxon>
    </lineage>
</organism>
<dbReference type="AlphaFoldDB" id="A0A8G2BVB0"/>
<proteinExistence type="predicted"/>
<gene>
    <name evidence="1" type="ORF">SAMN05444001_10563</name>
</gene>
<protein>
    <submittedName>
        <fullName evidence="1">Uncharacterized protein</fullName>
    </submittedName>
</protein>
<evidence type="ECO:0000313" key="1">
    <source>
        <dbReference type="EMBL" id="SEF70771.1"/>
    </source>
</evidence>
<name>A0A8G2BVB0_9BACT</name>
<evidence type="ECO:0000313" key="2">
    <source>
        <dbReference type="Proteomes" id="UP000236725"/>
    </source>
</evidence>
<reference evidence="1 2" key="1">
    <citation type="submission" date="2016-10" db="EMBL/GenBank/DDBJ databases">
        <authorList>
            <person name="Varghese N."/>
            <person name="Submissions S."/>
        </authorList>
    </citation>
    <scope>NUCLEOTIDE SEQUENCE [LARGE SCALE GENOMIC DNA]</scope>
    <source>
        <strain evidence="1 2">DSM 29073</strain>
    </source>
</reference>
<dbReference type="EMBL" id="FNVS01000005">
    <property type="protein sequence ID" value="SEF70771.1"/>
    <property type="molecule type" value="Genomic_DNA"/>
</dbReference>
<accession>A0A8G2BVB0</accession>
<dbReference type="RefSeq" id="WP_103982837.1">
    <property type="nucleotide sequence ID" value="NZ_FNVS01000005.1"/>
</dbReference>
<keyword evidence="2" id="KW-1185">Reference proteome</keyword>
<dbReference type="Proteomes" id="UP000236725">
    <property type="component" value="Unassembled WGS sequence"/>
</dbReference>
<sequence>MQYLQHVNESTRRTRVINLTTELMDFVAFMSQSKNQIHNITVYLNQQVVDLDKLIKDLEEERNLLVTEND</sequence>
<comment type="caution">
    <text evidence="1">The sequence shown here is derived from an EMBL/GenBank/DDBJ whole genome shotgun (WGS) entry which is preliminary data.</text>
</comment>